<dbReference type="AlphaFoldDB" id="A0A4R6TLG4"/>
<accession>A0A4R6TLG4</accession>
<evidence type="ECO:0000256" key="1">
    <source>
        <dbReference type="SAM" id="SignalP"/>
    </source>
</evidence>
<dbReference type="Proteomes" id="UP000295468">
    <property type="component" value="Unassembled WGS sequence"/>
</dbReference>
<dbReference type="OrthoDB" id="725917at2"/>
<evidence type="ECO:0000313" key="2">
    <source>
        <dbReference type="EMBL" id="TDQ28991.1"/>
    </source>
</evidence>
<evidence type="ECO:0000313" key="3">
    <source>
        <dbReference type="Proteomes" id="UP000295468"/>
    </source>
</evidence>
<proteinExistence type="predicted"/>
<dbReference type="SUPFAM" id="SSF48452">
    <property type="entry name" value="TPR-like"/>
    <property type="match status" value="1"/>
</dbReference>
<keyword evidence="1" id="KW-0732">Signal</keyword>
<dbReference type="Gene3D" id="1.25.40.390">
    <property type="match status" value="1"/>
</dbReference>
<dbReference type="Pfam" id="PF12771">
    <property type="entry name" value="SusD-like_2"/>
    <property type="match status" value="1"/>
</dbReference>
<feature type="chain" id="PRO_5020547307" evidence="1">
    <location>
        <begin position="20"/>
        <end position="473"/>
    </location>
</feature>
<organism evidence="2 3">
    <name type="scientific">Zeaxanthinibacter enoshimensis</name>
    <dbReference type="NCBI Taxonomy" id="392009"/>
    <lineage>
        <taxon>Bacteria</taxon>
        <taxon>Pseudomonadati</taxon>
        <taxon>Bacteroidota</taxon>
        <taxon>Flavobacteriia</taxon>
        <taxon>Flavobacteriales</taxon>
        <taxon>Flavobacteriaceae</taxon>
        <taxon>Zeaxanthinibacter</taxon>
    </lineage>
</organism>
<comment type="caution">
    <text evidence="2">The sequence shown here is derived from an EMBL/GenBank/DDBJ whole genome shotgun (WGS) entry which is preliminary data.</text>
</comment>
<dbReference type="PROSITE" id="PS51257">
    <property type="entry name" value="PROKAR_LIPOPROTEIN"/>
    <property type="match status" value="1"/>
</dbReference>
<dbReference type="EMBL" id="SNYI01000003">
    <property type="protein sequence ID" value="TDQ28991.1"/>
    <property type="molecule type" value="Genomic_DNA"/>
</dbReference>
<name>A0A4R6TLG4_9FLAO</name>
<sequence length="473" mass="51742">MKRLKYILLSFVFAFGALSSCDEKLDINTDPLAATSADPNAVLPFVFVQYSSRKVTELGTRIPDVSQYISDTFNSPKNGNTSIFLTGNTWGMMYNQILGNLSLVKADAEAAGPTSNNVNAIATILSAHIFYELTSLWEEVPFTQALNGQEFPSPEFDDQQTVLNGIVAMYDEAIALIDNMPAEGNFSITANSDMFYGGDMASWRILANSLKLRALMMLRSGGANVDAQINATLNQPLMESNGQAAYLEYSGQPGAQNGMLTIITAFFGPDNESQNVFGPGDPIDELLRGSGDPRYDLWVARNDLPAPGIDQFPDPSTSVLSNNIIRATLPDMFMLPSEIDLYKAELALDGFAAAGSADENYRNGVRNNIKWWGQDIPGVITTVGDAEIDAYVASLAPPTANDVFEQQYLASFLMPVRAWNEVRRNQFPVLETPPASTISTILKRFNYPPDEVGSNPNTPANKNTDVPMWFENL</sequence>
<protein>
    <submittedName>
        <fullName evidence="2">SusD-like starch-binding protein associating with outer membrane</fullName>
    </submittedName>
</protein>
<reference evidence="2 3" key="1">
    <citation type="submission" date="2019-03" db="EMBL/GenBank/DDBJ databases">
        <title>Genomic Encyclopedia of Archaeal and Bacterial Type Strains, Phase II (KMG-II): from individual species to whole genera.</title>
        <authorList>
            <person name="Goeker M."/>
        </authorList>
    </citation>
    <scope>NUCLEOTIDE SEQUENCE [LARGE SCALE GENOMIC DNA]</scope>
    <source>
        <strain evidence="2 3">DSM 18435</strain>
    </source>
</reference>
<dbReference type="InterPro" id="IPR041662">
    <property type="entry name" value="SusD-like_2"/>
</dbReference>
<dbReference type="InterPro" id="IPR011990">
    <property type="entry name" value="TPR-like_helical_dom_sf"/>
</dbReference>
<gene>
    <name evidence="2" type="ORF">CLV82_2440</name>
</gene>
<feature type="signal peptide" evidence="1">
    <location>
        <begin position="1"/>
        <end position="19"/>
    </location>
</feature>
<dbReference type="RefSeq" id="WP_133644595.1">
    <property type="nucleotide sequence ID" value="NZ_SNYI01000003.1"/>
</dbReference>
<keyword evidence="3" id="KW-1185">Reference proteome</keyword>